<evidence type="ECO:0000313" key="2">
    <source>
        <dbReference type="EMBL" id="GAA5533688.1"/>
    </source>
</evidence>
<dbReference type="Proteomes" id="UP001404956">
    <property type="component" value="Unassembled WGS sequence"/>
</dbReference>
<dbReference type="Gene3D" id="3.60.15.10">
    <property type="entry name" value="Ribonuclease Z/Hydroxyacylglutathione hydrolase-like"/>
    <property type="match status" value="1"/>
</dbReference>
<evidence type="ECO:0000313" key="3">
    <source>
        <dbReference type="Proteomes" id="UP001404956"/>
    </source>
</evidence>
<dbReference type="SMART" id="SM00849">
    <property type="entry name" value="Lactamase_B"/>
    <property type="match status" value="1"/>
</dbReference>
<reference evidence="2 3" key="1">
    <citation type="submission" date="2024-02" db="EMBL/GenBank/DDBJ databases">
        <title>Deinococcus aluminii NBRC 112889.</title>
        <authorList>
            <person name="Ichikawa N."/>
            <person name="Katano-Makiyama Y."/>
            <person name="Hidaka K."/>
        </authorList>
    </citation>
    <scope>NUCLEOTIDE SEQUENCE [LARGE SCALE GENOMIC DNA]</scope>
    <source>
        <strain evidence="2 3">NBRC 112889</strain>
    </source>
</reference>
<dbReference type="InterPro" id="IPR001279">
    <property type="entry name" value="Metallo-B-lactamas"/>
</dbReference>
<name>A0ABP9XE85_9DEIO</name>
<protein>
    <submittedName>
        <fullName evidence="2">Metallo-hydrolase YflN</fullName>
    </submittedName>
</protein>
<feature type="domain" description="Metallo-beta-lactamase" evidence="1">
    <location>
        <begin position="26"/>
        <end position="223"/>
    </location>
</feature>
<proteinExistence type="predicted"/>
<dbReference type="CDD" id="cd07721">
    <property type="entry name" value="yflN-like_MBL-fold"/>
    <property type="match status" value="1"/>
</dbReference>
<gene>
    <name evidence="2" type="primary">yflN_1</name>
    <name evidence="2" type="ORF">Dalu01_02096</name>
</gene>
<dbReference type="Pfam" id="PF00753">
    <property type="entry name" value="Lactamase_B"/>
    <property type="match status" value="1"/>
</dbReference>
<accession>A0ABP9XE85</accession>
<evidence type="ECO:0000259" key="1">
    <source>
        <dbReference type="SMART" id="SM00849"/>
    </source>
</evidence>
<dbReference type="InterPro" id="IPR036866">
    <property type="entry name" value="RibonucZ/Hydroxyglut_hydro"/>
</dbReference>
<keyword evidence="3" id="KW-1185">Reference proteome</keyword>
<comment type="caution">
    <text evidence="2">The sequence shown here is derived from an EMBL/GenBank/DDBJ whole genome shotgun (WGS) entry which is preliminary data.</text>
</comment>
<sequence length="244" mass="25420">MAAPLRISEHVYALPIEASLLGAPTTIFPALILDEGRGASLVDAGLPGREGAFGAALEALGLGWRDLKRVIVTHHDLDHIGSLPAVVAASGAQVLALEAEVPYVQGDRPGQKQPSPQMVSSLPPKMVALFNNPPRARVGRALHDGERLDLAGGVRVVATPGHTVGHLSLFVEQDGVLIAGDALTSGEGQLRGPLERATPDLPEALNSVRKLAELPVTTVLTYHGGAVREDAAGQLTRLARSLGD</sequence>
<dbReference type="RefSeq" id="WP_345454294.1">
    <property type="nucleotide sequence ID" value="NZ_BAABRV010000004.1"/>
</dbReference>
<dbReference type="EMBL" id="BAABRV010000004">
    <property type="protein sequence ID" value="GAA5533688.1"/>
    <property type="molecule type" value="Genomic_DNA"/>
</dbReference>
<organism evidence="2 3">
    <name type="scientific">Deinococcus aluminii</name>
    <dbReference type="NCBI Taxonomy" id="1656885"/>
    <lineage>
        <taxon>Bacteria</taxon>
        <taxon>Thermotogati</taxon>
        <taxon>Deinococcota</taxon>
        <taxon>Deinococci</taxon>
        <taxon>Deinococcales</taxon>
        <taxon>Deinococcaceae</taxon>
        <taxon>Deinococcus</taxon>
    </lineage>
</organism>
<dbReference type="PANTHER" id="PTHR42951:SF15">
    <property type="entry name" value="METALLO-BETA-LACTAMASE SUPERFAMILY PROTEIN"/>
    <property type="match status" value="1"/>
</dbReference>
<dbReference type="SUPFAM" id="SSF56281">
    <property type="entry name" value="Metallo-hydrolase/oxidoreductase"/>
    <property type="match status" value="1"/>
</dbReference>
<dbReference type="InterPro" id="IPR050855">
    <property type="entry name" value="NDM-1-like"/>
</dbReference>
<dbReference type="PANTHER" id="PTHR42951">
    <property type="entry name" value="METALLO-BETA-LACTAMASE DOMAIN-CONTAINING"/>
    <property type="match status" value="1"/>
</dbReference>